<evidence type="ECO:0000256" key="6">
    <source>
        <dbReference type="ARBA" id="ARBA00023136"/>
    </source>
</evidence>
<keyword evidence="4 7" id="KW-0812">Transmembrane</keyword>
<keyword evidence="9" id="KW-1185">Reference proteome</keyword>
<keyword evidence="5 7" id="KW-1133">Transmembrane helix</keyword>
<evidence type="ECO:0000256" key="5">
    <source>
        <dbReference type="ARBA" id="ARBA00022989"/>
    </source>
</evidence>
<protein>
    <submittedName>
        <fullName evidence="8">AGZA family xanthine/uracil permease-like MFS transporter</fullName>
    </submittedName>
</protein>
<evidence type="ECO:0000256" key="4">
    <source>
        <dbReference type="ARBA" id="ARBA00022692"/>
    </source>
</evidence>
<dbReference type="Pfam" id="PF00860">
    <property type="entry name" value="Xan_ur_permease"/>
    <property type="match status" value="1"/>
</dbReference>
<feature type="transmembrane region" description="Helical" evidence="7">
    <location>
        <begin position="197"/>
        <end position="215"/>
    </location>
</feature>
<dbReference type="InterPro" id="IPR006043">
    <property type="entry name" value="NCS2"/>
</dbReference>
<evidence type="ECO:0000313" key="8">
    <source>
        <dbReference type="EMBL" id="MBP2192870.1"/>
    </source>
</evidence>
<feature type="transmembrane region" description="Helical" evidence="7">
    <location>
        <begin position="272"/>
        <end position="293"/>
    </location>
</feature>
<evidence type="ECO:0000313" key="9">
    <source>
        <dbReference type="Proteomes" id="UP001519325"/>
    </source>
</evidence>
<dbReference type="InterPro" id="IPR045018">
    <property type="entry name" value="Azg-like"/>
</dbReference>
<feature type="transmembrane region" description="Helical" evidence="7">
    <location>
        <begin position="122"/>
        <end position="142"/>
    </location>
</feature>
<feature type="transmembrane region" description="Helical" evidence="7">
    <location>
        <begin position="419"/>
        <end position="445"/>
    </location>
</feature>
<dbReference type="PANTHER" id="PTHR43337">
    <property type="entry name" value="XANTHINE/URACIL PERMEASE C887.17-RELATED"/>
    <property type="match status" value="1"/>
</dbReference>
<dbReference type="EMBL" id="JAGGMR010000001">
    <property type="protein sequence ID" value="MBP2192870.1"/>
    <property type="molecule type" value="Genomic_DNA"/>
</dbReference>
<feature type="transmembrane region" description="Helical" evidence="7">
    <location>
        <begin position="222"/>
        <end position="242"/>
    </location>
</feature>
<comment type="similarity">
    <text evidence="2">Belongs to the nucleobase:cation symporter-2 (NCS2) (TC 2.A.40) family. Azg-like subfamily.</text>
</comment>
<feature type="transmembrane region" description="Helical" evidence="7">
    <location>
        <begin position="40"/>
        <end position="59"/>
    </location>
</feature>
<name>A0ABS4QMD8_9NOCA</name>
<keyword evidence="3" id="KW-0813">Transport</keyword>
<evidence type="ECO:0000256" key="2">
    <source>
        <dbReference type="ARBA" id="ARBA00005697"/>
    </source>
</evidence>
<feature type="transmembrane region" description="Helical" evidence="7">
    <location>
        <begin position="457"/>
        <end position="479"/>
    </location>
</feature>
<accession>A0ABS4QMD8</accession>
<sequence>MTQMQTKPVAEEPPVPRKAWHDRFFRLTERKTTVSREVRGGITTFVAMAYVILLVPLILGGVTDMNGDKLSIAQLTTATAFSAGLSTVLMGLVGNVPLALAAGLGLVPVVAFQAAPHMTWPQAMGLVILMGVIIVIMAATGLRTMIINAIPVALKNAIGVGIGMFIALIGLVSAGVVGHGEATGPPVTLGSGGHLSGWPVVVFAVGLLVMLALFIRKVPGALLISIAIATVVAVIINANATIDPKSWGPVVPETPEKLLAAPDFGLMFNVDLIGGFASAGALTASIVLFTLVLTGFFDAMGTIFGVCDEAELLDEKGTMPGLGKVLTVDGVGQVIGGAAGGAGATVYVESATGVGEGSRTGLTSVVTGGLFIAAIFFTPIAAVVPIQAAAPALVLVGALMMTQARKIDWNDLEVAVPAFLTIALMPFTYSITNGVGAGLIAYVVIKAARGKFKEVHWLLYVVSAVFLAYFGINAIELAFGG</sequence>
<feature type="transmembrane region" description="Helical" evidence="7">
    <location>
        <begin position="154"/>
        <end position="177"/>
    </location>
</feature>
<keyword evidence="6 7" id="KW-0472">Membrane</keyword>
<dbReference type="Proteomes" id="UP001519325">
    <property type="component" value="Unassembled WGS sequence"/>
</dbReference>
<dbReference type="PANTHER" id="PTHR43337:SF1">
    <property type="entry name" value="XANTHINE_URACIL PERMEASE C887.17-RELATED"/>
    <property type="match status" value="1"/>
</dbReference>
<feature type="transmembrane region" description="Helical" evidence="7">
    <location>
        <begin position="98"/>
        <end position="116"/>
    </location>
</feature>
<evidence type="ECO:0000256" key="1">
    <source>
        <dbReference type="ARBA" id="ARBA00004127"/>
    </source>
</evidence>
<organism evidence="8 9">
    <name type="scientific">Nocardia goodfellowii</name>
    <dbReference type="NCBI Taxonomy" id="882446"/>
    <lineage>
        <taxon>Bacteria</taxon>
        <taxon>Bacillati</taxon>
        <taxon>Actinomycetota</taxon>
        <taxon>Actinomycetes</taxon>
        <taxon>Mycobacteriales</taxon>
        <taxon>Nocardiaceae</taxon>
        <taxon>Nocardia</taxon>
    </lineage>
</organism>
<evidence type="ECO:0000256" key="3">
    <source>
        <dbReference type="ARBA" id="ARBA00022448"/>
    </source>
</evidence>
<gene>
    <name evidence="8" type="ORF">BJ987_005771</name>
</gene>
<feature type="transmembrane region" description="Helical" evidence="7">
    <location>
        <begin position="71"/>
        <end position="93"/>
    </location>
</feature>
<feature type="transmembrane region" description="Helical" evidence="7">
    <location>
        <begin position="369"/>
        <end position="399"/>
    </location>
</feature>
<comment type="subcellular location">
    <subcellularLocation>
        <location evidence="1">Endomembrane system</location>
        <topology evidence="1">Multi-pass membrane protein</topology>
    </subcellularLocation>
</comment>
<proteinExistence type="inferred from homology"/>
<evidence type="ECO:0000256" key="7">
    <source>
        <dbReference type="SAM" id="Phobius"/>
    </source>
</evidence>
<comment type="caution">
    <text evidence="8">The sequence shown here is derived from an EMBL/GenBank/DDBJ whole genome shotgun (WGS) entry which is preliminary data.</text>
</comment>
<reference evidence="8 9" key="1">
    <citation type="submission" date="2021-03" db="EMBL/GenBank/DDBJ databases">
        <title>Sequencing the genomes of 1000 actinobacteria strains.</title>
        <authorList>
            <person name="Klenk H.-P."/>
        </authorList>
    </citation>
    <scope>NUCLEOTIDE SEQUENCE [LARGE SCALE GENOMIC DNA]</scope>
    <source>
        <strain evidence="8 9">DSM 45516</strain>
    </source>
</reference>